<gene>
    <name evidence="5" type="ORF">VNE69_12156</name>
</gene>
<evidence type="ECO:0000313" key="5">
    <source>
        <dbReference type="EMBL" id="WUR05171.1"/>
    </source>
</evidence>
<keyword evidence="3" id="KW-0539">Nucleus</keyword>
<dbReference type="Pfam" id="PF05843">
    <property type="entry name" value="Suf"/>
    <property type="match status" value="2"/>
</dbReference>
<feature type="domain" description="Suppressor of forked" evidence="4">
    <location>
        <begin position="138"/>
        <end position="400"/>
    </location>
</feature>
<dbReference type="RefSeq" id="XP_065331316.1">
    <property type="nucleotide sequence ID" value="XM_065475244.1"/>
</dbReference>
<dbReference type="PANTHER" id="PTHR19980">
    <property type="entry name" value="RNA CLEAVAGE STIMULATION FACTOR"/>
    <property type="match status" value="1"/>
</dbReference>
<dbReference type="InterPro" id="IPR045243">
    <property type="entry name" value="Rna14-like"/>
</dbReference>
<dbReference type="Gene3D" id="1.25.40.10">
    <property type="entry name" value="Tetratricopeptide repeat domain"/>
    <property type="match status" value="1"/>
</dbReference>
<comment type="subcellular location">
    <subcellularLocation>
        <location evidence="1">Nucleus</location>
    </subcellularLocation>
</comment>
<protein>
    <submittedName>
        <fullName evidence="5">Cleavage stimulation factor 77</fullName>
    </submittedName>
</protein>
<evidence type="ECO:0000256" key="1">
    <source>
        <dbReference type="ARBA" id="ARBA00004123"/>
    </source>
</evidence>
<dbReference type="Proteomes" id="UP001334084">
    <property type="component" value="Chromosome 12"/>
</dbReference>
<accession>A0AAX4JGU9</accession>
<evidence type="ECO:0000256" key="3">
    <source>
        <dbReference type="ARBA" id="ARBA00023242"/>
    </source>
</evidence>
<dbReference type="GO" id="GO:0031124">
    <property type="term" value="P:mRNA 3'-end processing"/>
    <property type="evidence" value="ECO:0007669"/>
    <property type="project" value="InterPro"/>
</dbReference>
<dbReference type="SUPFAM" id="SSF48452">
    <property type="entry name" value="TPR-like"/>
    <property type="match status" value="1"/>
</dbReference>
<dbReference type="AlphaFoldDB" id="A0AAX4JGU9"/>
<dbReference type="GeneID" id="90543018"/>
<dbReference type="GO" id="GO:0003729">
    <property type="term" value="F:mRNA binding"/>
    <property type="evidence" value="ECO:0007669"/>
    <property type="project" value="TreeGrafter"/>
</dbReference>
<keyword evidence="2" id="KW-0677">Repeat</keyword>
<dbReference type="EMBL" id="CP142737">
    <property type="protein sequence ID" value="WUR05171.1"/>
    <property type="molecule type" value="Genomic_DNA"/>
</dbReference>
<organism evidence="5 6">
    <name type="scientific">Vairimorpha necatrix</name>
    <dbReference type="NCBI Taxonomy" id="6039"/>
    <lineage>
        <taxon>Eukaryota</taxon>
        <taxon>Fungi</taxon>
        <taxon>Fungi incertae sedis</taxon>
        <taxon>Microsporidia</taxon>
        <taxon>Nosematidae</taxon>
        <taxon>Vairimorpha</taxon>
    </lineage>
</organism>
<dbReference type="KEGG" id="vnx:VNE69_12156"/>
<evidence type="ECO:0000256" key="2">
    <source>
        <dbReference type="ARBA" id="ARBA00022737"/>
    </source>
</evidence>
<name>A0AAX4JGU9_9MICR</name>
<keyword evidence="6" id="KW-1185">Reference proteome</keyword>
<dbReference type="InterPro" id="IPR008847">
    <property type="entry name" value="Suf"/>
</dbReference>
<evidence type="ECO:0000313" key="6">
    <source>
        <dbReference type="Proteomes" id="UP001334084"/>
    </source>
</evidence>
<evidence type="ECO:0000259" key="4">
    <source>
        <dbReference type="Pfam" id="PF05843"/>
    </source>
</evidence>
<feature type="domain" description="Suppressor of forked" evidence="4">
    <location>
        <begin position="43"/>
        <end position="135"/>
    </location>
</feature>
<dbReference type="InterPro" id="IPR011990">
    <property type="entry name" value="TPR-like_helical_dom_sf"/>
</dbReference>
<dbReference type="GO" id="GO:0005634">
    <property type="term" value="C:nucleus"/>
    <property type="evidence" value="ECO:0007669"/>
    <property type="project" value="UniProtKB-SubCell"/>
</dbReference>
<proteinExistence type="predicted"/>
<reference evidence="5" key="1">
    <citation type="journal article" date="2024" name="BMC Genomics">
        <title>Functional annotation of a divergent genome using sequence and structure-based similarity.</title>
        <authorList>
            <person name="Svedberg D."/>
            <person name="Winiger R.R."/>
            <person name="Berg A."/>
            <person name="Sharma H."/>
            <person name="Tellgren-Roth C."/>
            <person name="Debrunner-Vossbrinck B.A."/>
            <person name="Vossbrinck C.R."/>
            <person name="Barandun J."/>
        </authorList>
    </citation>
    <scope>NUCLEOTIDE SEQUENCE</scope>
    <source>
        <strain evidence="5">Illinois isolate</strain>
    </source>
</reference>
<sequence>MFINKDTIHDHDLDDHIIQEVYDIKIIQSYLQSSMDLFLLEKILIKIGYSQNSAPLYKKYLKMLNNLSDENTKIERMRNTFIHILQVPMHSLPELYADYEEFELEYNKPQAKKILQETFLMYQNTLSFYHHIKKAKDMKIELENPLKLHEDMFHKRICFLYKESIYFNYKDEETYFNFSEYLIKNNKYEEAREIVRLGIENTTGIFLKIYHQYRIINNKELTNNKLTNNELINLELVDQDYIELSKYDMVNLKRKNDREDIPDFLSILIMNHLSLILKRQGLIPFRKEFINLKIKGLVNDVIYKNIADYEYKYTSNKDIVTKIYTSGIEETDSKYLKQELVNFLLKTGDYNNALMYVKKYEVGDEEILKYEFKYGEDFFNLLNTKKTEKEEDKKIKEDKEAVSPYEISKKIFSFGMRIELREDVKEFIKKINYVKKGDDILRHCDLDELIIILSKI</sequence>
<dbReference type="PANTHER" id="PTHR19980:SF0">
    <property type="entry name" value="CLEAVAGE STIMULATION FACTOR SUBUNIT 3"/>
    <property type="match status" value="1"/>
</dbReference>